<dbReference type="GO" id="GO:0000287">
    <property type="term" value="F:magnesium ion binding"/>
    <property type="evidence" value="ECO:0007669"/>
    <property type="project" value="InterPro"/>
</dbReference>
<dbReference type="eggNOG" id="COG2091">
    <property type="taxonomic scope" value="Bacteria"/>
</dbReference>
<dbReference type="AlphaFoldDB" id="D4XB66"/>
<evidence type="ECO:0000256" key="1">
    <source>
        <dbReference type="ARBA" id="ARBA00022679"/>
    </source>
</evidence>
<gene>
    <name evidence="3" type="ORF">HMPREF0004_2739</name>
</gene>
<dbReference type="OrthoDB" id="9808281at2"/>
<evidence type="ECO:0000313" key="3">
    <source>
        <dbReference type="EMBL" id="EFF76013.1"/>
    </source>
</evidence>
<evidence type="ECO:0000313" key="4">
    <source>
        <dbReference type="Proteomes" id="UP000004510"/>
    </source>
</evidence>
<dbReference type="GO" id="GO:0008897">
    <property type="term" value="F:holo-[acyl-carrier-protein] synthase activity"/>
    <property type="evidence" value="ECO:0007669"/>
    <property type="project" value="InterPro"/>
</dbReference>
<name>D4XB66_9BURK</name>
<dbReference type="Pfam" id="PF01648">
    <property type="entry name" value="ACPS"/>
    <property type="match status" value="1"/>
</dbReference>
<dbReference type="HOGENOM" id="CLU_104573_0_0_4"/>
<dbReference type="EMBL" id="ADMS01000059">
    <property type="protein sequence ID" value="EFF76013.1"/>
    <property type="molecule type" value="Genomic_DNA"/>
</dbReference>
<evidence type="ECO:0000259" key="2">
    <source>
        <dbReference type="Pfam" id="PF01648"/>
    </source>
</evidence>
<dbReference type="Gene3D" id="3.90.470.20">
    <property type="entry name" value="4'-phosphopantetheinyl transferase domain"/>
    <property type="match status" value="1"/>
</dbReference>
<feature type="domain" description="4'-phosphopantetheinyl transferase" evidence="2">
    <location>
        <begin position="83"/>
        <end position="171"/>
    </location>
</feature>
<sequence>MEIQELFMYWADKGAAARYQVNDLSADDAIRAAARSGPKARQDFQVSRALLHDVRQSTSPGGVTSLSHSGGHAICARAPAAWGLGADLERMRPRDYAGLAAWVCSSEEAAALAALNGPAQTRHFYLLWTLKEAFIKAAALDFPADMAKVGLHADEHGQWQLRAPPGRWRACSWQVGDAWMSSMVWQAPEHDTTYPRWRGGAGCVLPALTLVGEWLRDID</sequence>
<reference evidence="4" key="1">
    <citation type="submission" date="2010-03" db="EMBL/GenBank/DDBJ databases">
        <title>Complete sequence of Mobiluncus curtisii ATCC 43063.</title>
        <authorList>
            <person name="Muzny D."/>
            <person name="Qin X."/>
            <person name="Deng J."/>
            <person name="Jiang H."/>
            <person name="Liu Y."/>
            <person name="Qu J."/>
            <person name="Song X.-Z."/>
            <person name="Zhang L."/>
            <person name="Thornton R."/>
            <person name="Coyle M."/>
            <person name="Francisco L."/>
            <person name="Jackson L."/>
            <person name="Javaid M."/>
            <person name="Korchina V."/>
            <person name="Kovar C."/>
            <person name="Mata R."/>
            <person name="Mathew T."/>
            <person name="Ngo R."/>
            <person name="Nguyen L."/>
            <person name="Nguyen N."/>
            <person name="Okwuonu G."/>
            <person name="Ongeri F."/>
            <person name="Pham C."/>
            <person name="Simmons D."/>
            <person name="Wilczek-Boney K."/>
            <person name="Hale W."/>
            <person name="Jakkamsetti A."/>
            <person name="Pham P."/>
            <person name="Ruth R."/>
            <person name="San Lucas F."/>
            <person name="Warren J."/>
            <person name="Zhang J."/>
            <person name="Zhao Z."/>
            <person name="Zhou C."/>
            <person name="Zhu D."/>
            <person name="Lee S."/>
            <person name="Bess C."/>
            <person name="Blankenburg K."/>
            <person name="Forbes L."/>
            <person name="Fu Q."/>
            <person name="Gubbala S."/>
            <person name="Hirani K."/>
            <person name="Jayaseelan J.C."/>
            <person name="Lara F."/>
            <person name="Munidasa M."/>
            <person name="Palculict T."/>
            <person name="Patil S."/>
            <person name="Pu L.-L."/>
            <person name="Saada N."/>
            <person name="Tang L."/>
            <person name="Weissenberger G."/>
            <person name="Zhu Y."/>
            <person name="Hemphill L."/>
            <person name="Shang Y."/>
            <person name="Youmans B."/>
            <person name="Ayvaz T."/>
            <person name="Ross M."/>
            <person name="Santibanez J."/>
            <person name="Aqrawi P."/>
            <person name="Gross S."/>
            <person name="Joshi V."/>
            <person name="Fowler G."/>
            <person name="Nazareth L."/>
            <person name="Reid J."/>
            <person name="Worley K."/>
            <person name="Petrosino J."/>
            <person name="Highlander S."/>
            <person name="Gibbs R."/>
            <person name="Gibbs R."/>
        </authorList>
    </citation>
    <scope>NUCLEOTIDE SEQUENCE [LARGE SCALE GENOMIC DNA]</scope>
    <source>
        <strain evidence="4">ATCC 43553</strain>
    </source>
</reference>
<dbReference type="InterPro" id="IPR037143">
    <property type="entry name" value="4-PPantetheinyl_Trfase_dom_sf"/>
</dbReference>
<accession>D4XB66</accession>
<keyword evidence="1 3" id="KW-0808">Transferase</keyword>
<dbReference type="Proteomes" id="UP000004510">
    <property type="component" value="Unassembled WGS sequence"/>
</dbReference>
<dbReference type="SUPFAM" id="SSF56214">
    <property type="entry name" value="4'-phosphopantetheinyl transferase"/>
    <property type="match status" value="1"/>
</dbReference>
<proteinExistence type="predicted"/>
<dbReference type="InterPro" id="IPR008278">
    <property type="entry name" value="4-PPantetheinyl_Trfase_dom"/>
</dbReference>
<comment type="caution">
    <text evidence="3">The sequence shown here is derived from an EMBL/GenBank/DDBJ whole genome shotgun (WGS) entry which is preliminary data.</text>
</comment>
<protein>
    <submittedName>
        <fullName evidence="3">4'-phosphopantetheinyl transferase family protein</fullName>
    </submittedName>
</protein>
<organism evidence="3 4">
    <name type="scientific">Achromobacter piechaudii ATCC 43553</name>
    <dbReference type="NCBI Taxonomy" id="742159"/>
    <lineage>
        <taxon>Bacteria</taxon>
        <taxon>Pseudomonadati</taxon>
        <taxon>Pseudomonadota</taxon>
        <taxon>Betaproteobacteria</taxon>
        <taxon>Burkholderiales</taxon>
        <taxon>Alcaligenaceae</taxon>
        <taxon>Achromobacter</taxon>
    </lineage>
</organism>
<dbReference type="PATRIC" id="fig|742159.3.peg.3676"/>